<feature type="transmembrane region" description="Helical" evidence="1">
    <location>
        <begin position="7"/>
        <end position="30"/>
    </location>
</feature>
<dbReference type="AlphaFoldDB" id="A0AAV3PX22"/>
<keyword evidence="2" id="KW-0675">Receptor</keyword>
<keyword evidence="1 2" id="KW-0812">Transmembrane</keyword>
<reference evidence="2 3" key="1">
    <citation type="submission" date="2024-01" db="EMBL/GenBank/DDBJ databases">
        <title>The complete chloroplast genome sequence of Lithospermum erythrorhizon: insights into the phylogenetic relationship among Boraginaceae species and the maternal lineages of purple gromwells.</title>
        <authorList>
            <person name="Okada T."/>
            <person name="Watanabe K."/>
        </authorList>
    </citation>
    <scope>NUCLEOTIDE SEQUENCE [LARGE SCALE GENOMIC DNA]</scope>
</reference>
<sequence length="331" mass="34057">MAIPKPYFSIVLPFGLFSVVLLLNYIVVLVSSSYSFHNQVVNEENENDLLLLHQDYTPPAPPPPPPRPPSVLSCEEDLGGVGSLDTTCQIVSDLNLTKNMYIEGKGDFFILSNVVVNCGFLGCELAVNVGGNFTMGDLSFIYAASFELLANSAYFGNGSVVNTSGLAGEPPAQTSGTPLGLNGAGGGYGGRGAACVMDKEKLQEDVWGGDAYGWSLLEKPWSYGSKGGTTSKEMDYGGGGGGRIKLSLVTNLEVNGSLLADGGDGGSHGGGGSGGSVYIKAFKMTGSGRISASGGTGLGGGGGGRVSVDVFSRHDDPNIFAHGIICRICST</sequence>
<keyword evidence="3" id="KW-1185">Reference proteome</keyword>
<gene>
    <name evidence="2" type="ORF">LIER_43345</name>
</gene>
<keyword evidence="1" id="KW-0472">Membrane</keyword>
<protein>
    <submittedName>
        <fullName evidence="2">Transmembrane signal receptor</fullName>
    </submittedName>
</protein>
<dbReference type="Proteomes" id="UP001454036">
    <property type="component" value="Unassembled WGS sequence"/>
</dbReference>
<evidence type="ECO:0000256" key="1">
    <source>
        <dbReference type="SAM" id="Phobius"/>
    </source>
</evidence>
<evidence type="ECO:0000313" key="2">
    <source>
        <dbReference type="EMBL" id="GAA0156069.1"/>
    </source>
</evidence>
<dbReference type="PANTHER" id="PTHR31513:SF1">
    <property type="entry name" value="EPHRIN TYPE-B RECEPTOR"/>
    <property type="match status" value="1"/>
</dbReference>
<name>A0AAV3PX22_LITER</name>
<proteinExistence type="predicted"/>
<keyword evidence="1" id="KW-1133">Transmembrane helix</keyword>
<accession>A0AAV3PX22</accession>
<organism evidence="2 3">
    <name type="scientific">Lithospermum erythrorhizon</name>
    <name type="common">Purple gromwell</name>
    <name type="synonym">Lithospermum officinale var. erythrorhizon</name>
    <dbReference type="NCBI Taxonomy" id="34254"/>
    <lineage>
        <taxon>Eukaryota</taxon>
        <taxon>Viridiplantae</taxon>
        <taxon>Streptophyta</taxon>
        <taxon>Embryophyta</taxon>
        <taxon>Tracheophyta</taxon>
        <taxon>Spermatophyta</taxon>
        <taxon>Magnoliopsida</taxon>
        <taxon>eudicotyledons</taxon>
        <taxon>Gunneridae</taxon>
        <taxon>Pentapetalae</taxon>
        <taxon>asterids</taxon>
        <taxon>lamiids</taxon>
        <taxon>Boraginales</taxon>
        <taxon>Boraginaceae</taxon>
        <taxon>Boraginoideae</taxon>
        <taxon>Lithospermeae</taxon>
        <taxon>Lithospermum</taxon>
    </lineage>
</organism>
<dbReference type="PANTHER" id="PTHR31513">
    <property type="entry name" value="EPHRIN TYPE-B RECEPTOR"/>
    <property type="match status" value="1"/>
</dbReference>
<evidence type="ECO:0000313" key="3">
    <source>
        <dbReference type="Proteomes" id="UP001454036"/>
    </source>
</evidence>
<comment type="caution">
    <text evidence="2">The sequence shown here is derived from an EMBL/GenBank/DDBJ whole genome shotgun (WGS) entry which is preliminary data.</text>
</comment>
<dbReference type="EMBL" id="BAABME010034447">
    <property type="protein sequence ID" value="GAA0156069.1"/>
    <property type="molecule type" value="Genomic_DNA"/>
</dbReference>